<feature type="transmembrane region" description="Helical" evidence="10">
    <location>
        <begin position="65"/>
        <end position="84"/>
    </location>
</feature>
<keyword evidence="4 10" id="KW-1133">Transmembrane helix</keyword>
<evidence type="ECO:0000256" key="10">
    <source>
        <dbReference type="HAMAP-Rule" id="MF_00454"/>
    </source>
</evidence>
<accession>A0A0R1LQJ6</accession>
<dbReference type="GO" id="GO:0005886">
    <property type="term" value="C:plasma membrane"/>
    <property type="evidence" value="ECO:0007669"/>
    <property type="project" value="UniProtKB-SubCell"/>
</dbReference>
<evidence type="ECO:0000256" key="4">
    <source>
        <dbReference type="ARBA" id="ARBA00022989"/>
    </source>
</evidence>
<protein>
    <recommendedName>
        <fullName evidence="10">Fluoride-specific ion channel FluC</fullName>
    </recommendedName>
</protein>
<evidence type="ECO:0000313" key="11">
    <source>
        <dbReference type="EMBL" id="KRK95412.1"/>
    </source>
</evidence>
<dbReference type="PATRIC" id="fig|1423715.3.peg.1567"/>
<keyword evidence="5 10" id="KW-0472">Membrane</keyword>
<keyword evidence="2 10" id="KW-1003">Cell membrane</keyword>
<dbReference type="Pfam" id="PF02537">
    <property type="entry name" value="CRCB"/>
    <property type="match status" value="1"/>
</dbReference>
<dbReference type="OrthoDB" id="9799631at2"/>
<keyword evidence="10" id="KW-0406">Ion transport</keyword>
<dbReference type="EMBL" id="AZDV01000009">
    <property type="protein sequence ID" value="KRK95412.1"/>
    <property type="molecule type" value="Genomic_DNA"/>
</dbReference>
<dbReference type="GO" id="GO:0140114">
    <property type="term" value="P:cellular detoxification of fluoride"/>
    <property type="evidence" value="ECO:0007669"/>
    <property type="project" value="UniProtKB-UniRule"/>
</dbReference>
<dbReference type="AlphaFoldDB" id="A0A0R1LQJ6"/>
<feature type="binding site" evidence="10">
    <location>
        <position position="74"/>
    </location>
    <ligand>
        <name>Na(+)</name>
        <dbReference type="ChEBI" id="CHEBI:29101"/>
        <note>structural</note>
    </ligand>
</feature>
<keyword evidence="10" id="KW-0915">Sodium</keyword>
<name>A0A0R1LQJ6_9LACO</name>
<proteinExistence type="inferred from homology"/>
<keyword evidence="10" id="KW-0813">Transport</keyword>
<evidence type="ECO:0000256" key="7">
    <source>
        <dbReference type="ARBA" id="ARBA00035120"/>
    </source>
</evidence>
<evidence type="ECO:0000256" key="5">
    <source>
        <dbReference type="ARBA" id="ARBA00023136"/>
    </source>
</evidence>
<dbReference type="GO" id="GO:0046872">
    <property type="term" value="F:metal ion binding"/>
    <property type="evidence" value="ECO:0007669"/>
    <property type="project" value="UniProtKB-KW"/>
</dbReference>
<evidence type="ECO:0000256" key="2">
    <source>
        <dbReference type="ARBA" id="ARBA00022475"/>
    </source>
</evidence>
<dbReference type="HAMAP" id="MF_00454">
    <property type="entry name" value="FluC"/>
    <property type="match status" value="1"/>
</dbReference>
<evidence type="ECO:0000256" key="1">
    <source>
        <dbReference type="ARBA" id="ARBA00004651"/>
    </source>
</evidence>
<dbReference type="Proteomes" id="UP000051955">
    <property type="component" value="Unassembled WGS sequence"/>
</dbReference>
<feature type="transmembrane region" description="Helical" evidence="10">
    <location>
        <begin position="35"/>
        <end position="58"/>
    </location>
</feature>
<dbReference type="GO" id="GO:0062054">
    <property type="term" value="F:fluoride channel activity"/>
    <property type="evidence" value="ECO:0007669"/>
    <property type="project" value="UniProtKB-UniRule"/>
</dbReference>
<feature type="binding site" evidence="10">
    <location>
        <position position="77"/>
    </location>
    <ligand>
        <name>Na(+)</name>
        <dbReference type="ChEBI" id="CHEBI:29101"/>
        <note>structural</note>
    </ligand>
</feature>
<organism evidence="11 12">
    <name type="scientific">Levilactobacillus acidifarinae DSM 19394 = JCM 15949</name>
    <dbReference type="NCBI Taxonomy" id="1423715"/>
    <lineage>
        <taxon>Bacteria</taxon>
        <taxon>Bacillati</taxon>
        <taxon>Bacillota</taxon>
        <taxon>Bacilli</taxon>
        <taxon>Lactobacillales</taxon>
        <taxon>Lactobacillaceae</taxon>
        <taxon>Levilactobacillus</taxon>
    </lineage>
</organism>
<keyword evidence="6 10" id="KW-0407">Ion channel</keyword>
<comment type="similarity">
    <text evidence="7 10">Belongs to the fluoride channel Fluc/FEX (TC 1.A.43) family.</text>
</comment>
<keyword evidence="3 10" id="KW-0812">Transmembrane</keyword>
<dbReference type="STRING" id="1423715.FD25_GL001532"/>
<comment type="catalytic activity">
    <reaction evidence="8">
        <text>fluoride(in) = fluoride(out)</text>
        <dbReference type="Rhea" id="RHEA:76159"/>
        <dbReference type="ChEBI" id="CHEBI:17051"/>
    </reaction>
    <physiologicalReaction direction="left-to-right" evidence="8">
        <dbReference type="Rhea" id="RHEA:76160"/>
    </physiologicalReaction>
</comment>
<comment type="caution">
    <text evidence="11">The sequence shown here is derived from an EMBL/GenBank/DDBJ whole genome shotgun (WGS) entry which is preliminary data.</text>
</comment>
<evidence type="ECO:0000313" key="12">
    <source>
        <dbReference type="Proteomes" id="UP000051955"/>
    </source>
</evidence>
<evidence type="ECO:0000256" key="8">
    <source>
        <dbReference type="ARBA" id="ARBA00035585"/>
    </source>
</evidence>
<comment type="subcellular location">
    <subcellularLocation>
        <location evidence="1 10">Cell membrane</location>
        <topology evidence="1 10">Multi-pass membrane protein</topology>
    </subcellularLocation>
</comment>
<evidence type="ECO:0000256" key="9">
    <source>
        <dbReference type="ARBA" id="ARBA00049940"/>
    </source>
</evidence>
<keyword evidence="10" id="KW-0479">Metal-binding</keyword>
<sequence>MQRVKKIGLIFICAFLGSALRLSLTAWTTPHHYLTILTINVIGSFGLPLITGALPLLWPVSPAMVTGLSVGLVGSFTTFSTFTVDAVSLLHQHAAWLAGGYVLGSLVFGWSAAAAGITLSARLVKRGRRA</sequence>
<keyword evidence="12" id="KW-1185">Reference proteome</keyword>
<feature type="transmembrane region" description="Helical" evidence="10">
    <location>
        <begin position="96"/>
        <end position="119"/>
    </location>
</feature>
<comment type="function">
    <text evidence="9 10">Fluoride-specific ion channel. Important for reducing fluoride concentration in the cell, thus reducing its toxicity.</text>
</comment>
<comment type="activity regulation">
    <text evidence="10">Na(+) is not transported, but it plays an essential structural role and its presence is essential for fluoride channel function.</text>
</comment>
<evidence type="ECO:0000256" key="6">
    <source>
        <dbReference type="ARBA" id="ARBA00023303"/>
    </source>
</evidence>
<evidence type="ECO:0000256" key="3">
    <source>
        <dbReference type="ARBA" id="ARBA00022692"/>
    </source>
</evidence>
<gene>
    <name evidence="10" type="primary">fluC</name>
    <name evidence="10" type="synonym">crcB</name>
    <name evidence="11" type="ORF">FD25_GL001532</name>
</gene>
<dbReference type="InterPro" id="IPR003691">
    <property type="entry name" value="FluC"/>
</dbReference>
<reference evidence="11 12" key="1">
    <citation type="journal article" date="2015" name="Genome Announc.">
        <title>Expanding the biotechnology potential of lactobacilli through comparative genomics of 213 strains and associated genera.</title>
        <authorList>
            <person name="Sun Z."/>
            <person name="Harris H.M."/>
            <person name="McCann A."/>
            <person name="Guo C."/>
            <person name="Argimon S."/>
            <person name="Zhang W."/>
            <person name="Yang X."/>
            <person name="Jeffery I.B."/>
            <person name="Cooney J.C."/>
            <person name="Kagawa T.F."/>
            <person name="Liu W."/>
            <person name="Song Y."/>
            <person name="Salvetti E."/>
            <person name="Wrobel A."/>
            <person name="Rasinkangas P."/>
            <person name="Parkhill J."/>
            <person name="Rea M.C."/>
            <person name="O'Sullivan O."/>
            <person name="Ritari J."/>
            <person name="Douillard F.P."/>
            <person name="Paul Ross R."/>
            <person name="Yang R."/>
            <person name="Briner A.E."/>
            <person name="Felis G.E."/>
            <person name="de Vos W.M."/>
            <person name="Barrangou R."/>
            <person name="Klaenhammer T.R."/>
            <person name="Caufield P.W."/>
            <person name="Cui Y."/>
            <person name="Zhang H."/>
            <person name="O'Toole P.W."/>
        </authorList>
    </citation>
    <scope>NUCLEOTIDE SEQUENCE [LARGE SCALE GENOMIC DNA]</scope>
    <source>
        <strain evidence="11 12">DSM 19394</strain>
    </source>
</reference>